<accession>A0ABT7K7M3</accession>
<evidence type="ECO:0000313" key="3">
    <source>
        <dbReference type="Proteomes" id="UP001172645"/>
    </source>
</evidence>
<reference evidence="2" key="1">
    <citation type="submission" date="2023-06" db="EMBL/GenBank/DDBJ databases">
        <title>Phylogenetic Diversity of Rhizobium strains.</title>
        <authorList>
            <person name="Moura F.T."/>
            <person name="Helene L.C.F."/>
            <person name="Hungria M."/>
        </authorList>
    </citation>
    <scope>NUCLEOTIDE SEQUENCE</scope>
    <source>
        <strain evidence="2">CCGE526</strain>
    </source>
</reference>
<feature type="non-terminal residue" evidence="2">
    <location>
        <position position="1"/>
    </location>
</feature>
<keyword evidence="3" id="KW-1185">Reference proteome</keyword>
<feature type="region of interest" description="Disordered" evidence="1">
    <location>
        <begin position="1"/>
        <end position="20"/>
    </location>
</feature>
<evidence type="ECO:0000313" key="2">
    <source>
        <dbReference type="EMBL" id="MDL2403998.1"/>
    </source>
</evidence>
<organism evidence="2 3">
    <name type="scientific">Rhizobium mayense</name>
    <dbReference type="NCBI Taxonomy" id="1312184"/>
    <lineage>
        <taxon>Bacteria</taxon>
        <taxon>Pseudomonadati</taxon>
        <taxon>Pseudomonadota</taxon>
        <taxon>Alphaproteobacteria</taxon>
        <taxon>Hyphomicrobiales</taxon>
        <taxon>Rhizobiaceae</taxon>
        <taxon>Rhizobium/Agrobacterium group</taxon>
        <taxon>Rhizobium</taxon>
    </lineage>
</organism>
<evidence type="ECO:0000256" key="1">
    <source>
        <dbReference type="SAM" id="MobiDB-lite"/>
    </source>
</evidence>
<protein>
    <submittedName>
        <fullName evidence="2">Uncharacterized protein</fullName>
    </submittedName>
</protein>
<proteinExistence type="predicted"/>
<dbReference type="EMBL" id="JARFYM010000091">
    <property type="protein sequence ID" value="MDL2403998.1"/>
    <property type="molecule type" value="Genomic_DNA"/>
</dbReference>
<comment type="caution">
    <text evidence="2">The sequence shown here is derived from an EMBL/GenBank/DDBJ whole genome shotgun (WGS) entry which is preliminary data.</text>
</comment>
<sequence length="67" mass="7201">RYPADLTRPSRDLRTSSSSSTMSTIGAVLELGCMADGFVVYDITRNFSPIAPTIGIIEFANKAAFSI</sequence>
<dbReference type="Proteomes" id="UP001172645">
    <property type="component" value="Unassembled WGS sequence"/>
</dbReference>
<dbReference type="RefSeq" id="WP_285873583.1">
    <property type="nucleotide sequence ID" value="NZ_JARFYM010000091.1"/>
</dbReference>
<name>A0ABT7K7M3_9HYPH</name>
<gene>
    <name evidence="2" type="ORF">PY649_34685</name>
</gene>